<keyword evidence="1" id="KW-0614">Plasmid</keyword>
<reference evidence="1 2" key="1">
    <citation type="submission" date="2022-12" db="EMBL/GenBank/DDBJ databases">
        <title>Hymenobacter canadensis sp. nov. isolated from lake water of the Cambridge Bay, Canada.</title>
        <authorList>
            <person name="Kim W.H."/>
            <person name="Lee Y.M."/>
        </authorList>
    </citation>
    <scope>NUCLEOTIDE SEQUENCE [LARGE SCALE GENOMIC DNA]</scope>
    <source>
        <strain evidence="1 2">PAMC 29467</strain>
        <plasmid evidence="1 2">unnamed1</plasmid>
    </source>
</reference>
<dbReference type="RefSeq" id="WP_269562135.1">
    <property type="nucleotide sequence ID" value="NZ_CP114768.1"/>
</dbReference>
<organism evidence="1 2">
    <name type="scientific">Hymenobacter canadensis</name>
    <dbReference type="NCBI Taxonomy" id="2999067"/>
    <lineage>
        <taxon>Bacteria</taxon>
        <taxon>Pseudomonadati</taxon>
        <taxon>Bacteroidota</taxon>
        <taxon>Cytophagia</taxon>
        <taxon>Cytophagales</taxon>
        <taxon>Hymenobacteraceae</taxon>
        <taxon>Hymenobacter</taxon>
    </lineage>
</organism>
<sequence>MNHTIPASAAIALVSCLRGGYVALKWHNVAATDEQLQAVYEQALLFMQSHRTPRLLSDHRVRPPLSLDLQQWLRDEWIPRAIREAGYSHCAIVESTSPLGRLAARAIGMAVTPTLTARHFETVEPAQAWLLQFATAASDIR</sequence>
<gene>
    <name evidence="1" type="ORF">O3303_19635</name>
</gene>
<geneLocation type="plasmid" evidence="1 2">
    <name>unnamed1</name>
</geneLocation>
<dbReference type="Proteomes" id="UP001211005">
    <property type="component" value="Plasmid unnamed1"/>
</dbReference>
<dbReference type="EMBL" id="CP114768">
    <property type="protein sequence ID" value="WBA44103.1"/>
    <property type="molecule type" value="Genomic_DNA"/>
</dbReference>
<evidence type="ECO:0008006" key="3">
    <source>
        <dbReference type="Google" id="ProtNLM"/>
    </source>
</evidence>
<proteinExistence type="predicted"/>
<evidence type="ECO:0000313" key="2">
    <source>
        <dbReference type="Proteomes" id="UP001211005"/>
    </source>
</evidence>
<name>A0ABY7LUM8_9BACT</name>
<accession>A0ABY7LUM8</accession>
<evidence type="ECO:0000313" key="1">
    <source>
        <dbReference type="EMBL" id="WBA44103.1"/>
    </source>
</evidence>
<keyword evidence="2" id="KW-1185">Reference proteome</keyword>
<protein>
    <recommendedName>
        <fullName evidence="3">STAS/SEC14 domain-containing protein</fullName>
    </recommendedName>
</protein>